<proteinExistence type="predicted"/>
<comment type="caution">
    <text evidence="2">The sequence shown here is derived from an EMBL/GenBank/DDBJ whole genome shotgun (WGS) entry which is preliminary data.</text>
</comment>
<reference evidence="2 3" key="1">
    <citation type="submission" date="2021-05" db="EMBL/GenBank/DDBJ databases">
        <title>Shewanella sp. JM162201.</title>
        <authorList>
            <person name="Xu S."/>
            <person name="Li A."/>
        </authorList>
    </citation>
    <scope>NUCLEOTIDE SEQUENCE [LARGE SCALE GENOMIC DNA]</scope>
    <source>
        <strain evidence="2 3">JM162201</strain>
    </source>
</reference>
<organism evidence="2 3">
    <name type="scientific">Shewanella jiangmenensis</name>
    <dbReference type="NCBI Taxonomy" id="2837387"/>
    <lineage>
        <taxon>Bacteria</taxon>
        <taxon>Pseudomonadati</taxon>
        <taxon>Pseudomonadota</taxon>
        <taxon>Gammaproteobacteria</taxon>
        <taxon>Alteromonadales</taxon>
        <taxon>Shewanellaceae</taxon>
        <taxon>Shewanella</taxon>
    </lineage>
</organism>
<evidence type="ECO:0000313" key="2">
    <source>
        <dbReference type="EMBL" id="MBT1446295.1"/>
    </source>
</evidence>
<feature type="region of interest" description="Disordered" evidence="1">
    <location>
        <begin position="24"/>
        <end position="52"/>
    </location>
</feature>
<name>A0ABS5V7A6_9GAMM</name>
<dbReference type="RefSeq" id="WP_214508496.1">
    <property type="nucleotide sequence ID" value="NZ_JAHEPS010000010.1"/>
</dbReference>
<gene>
    <name evidence="2" type="ORF">KJI95_17515</name>
</gene>
<evidence type="ECO:0000313" key="3">
    <source>
        <dbReference type="Proteomes" id="UP001195903"/>
    </source>
</evidence>
<evidence type="ECO:0000256" key="1">
    <source>
        <dbReference type="SAM" id="MobiDB-lite"/>
    </source>
</evidence>
<dbReference type="EMBL" id="JAHEPS010000010">
    <property type="protein sequence ID" value="MBT1446295.1"/>
    <property type="molecule type" value="Genomic_DNA"/>
</dbReference>
<feature type="compositionally biased region" description="Polar residues" evidence="1">
    <location>
        <begin position="32"/>
        <end position="52"/>
    </location>
</feature>
<sequence length="52" mass="5976">MLNWFTNALGITKKSQRKKVQVDIPFEHLQNEPRSQSPQTPSESNKQAPKDP</sequence>
<dbReference type="Proteomes" id="UP001195903">
    <property type="component" value="Unassembled WGS sequence"/>
</dbReference>
<protein>
    <submittedName>
        <fullName evidence="2">Uncharacterized protein</fullName>
    </submittedName>
</protein>
<keyword evidence="3" id="KW-1185">Reference proteome</keyword>
<accession>A0ABS5V7A6</accession>